<keyword evidence="1" id="KW-0472">Membrane</keyword>
<protein>
    <submittedName>
        <fullName evidence="2">Uncharacterized protein</fullName>
    </submittedName>
</protein>
<keyword evidence="1" id="KW-1133">Transmembrane helix</keyword>
<evidence type="ECO:0000313" key="3">
    <source>
        <dbReference type="Proteomes" id="UP000031982"/>
    </source>
</evidence>
<reference evidence="2 3" key="1">
    <citation type="submission" date="2015-01" db="EMBL/GenBank/DDBJ databases">
        <title>Genome Assembly of Bacillus badius MTCC 1458.</title>
        <authorList>
            <person name="Verma A."/>
            <person name="Khatri I."/>
            <person name="Mual P."/>
            <person name="Subramanian S."/>
            <person name="Krishnamurthi S."/>
        </authorList>
    </citation>
    <scope>NUCLEOTIDE SEQUENCE [LARGE SCALE GENOMIC DNA]</scope>
    <source>
        <strain evidence="2 3">MTCC 1458</strain>
    </source>
</reference>
<keyword evidence="1" id="KW-0812">Transmembrane</keyword>
<proteinExistence type="predicted"/>
<evidence type="ECO:0000256" key="1">
    <source>
        <dbReference type="SAM" id="Phobius"/>
    </source>
</evidence>
<organism evidence="2 3">
    <name type="scientific">Bacillus badius</name>
    <dbReference type="NCBI Taxonomy" id="1455"/>
    <lineage>
        <taxon>Bacteria</taxon>
        <taxon>Bacillati</taxon>
        <taxon>Bacillota</taxon>
        <taxon>Bacilli</taxon>
        <taxon>Bacillales</taxon>
        <taxon>Bacillaceae</taxon>
        <taxon>Pseudobacillus</taxon>
    </lineage>
</organism>
<feature type="transmembrane region" description="Helical" evidence="1">
    <location>
        <begin position="6"/>
        <end position="26"/>
    </location>
</feature>
<accession>A0ABR5ARU7</accession>
<comment type="caution">
    <text evidence="2">The sequence shown here is derived from an EMBL/GenBank/DDBJ whole genome shotgun (WGS) entry which is preliminary data.</text>
</comment>
<evidence type="ECO:0000313" key="2">
    <source>
        <dbReference type="EMBL" id="KIL77384.1"/>
    </source>
</evidence>
<dbReference type="RefSeq" id="WP_169799376.1">
    <property type="nucleotide sequence ID" value="NZ_JARTHD010000064.1"/>
</dbReference>
<gene>
    <name evidence="2" type="ORF">SD77_1627</name>
</gene>
<name>A0ABR5ARU7_BACBA</name>
<dbReference type="EMBL" id="JXLP01000015">
    <property type="protein sequence ID" value="KIL77384.1"/>
    <property type="molecule type" value="Genomic_DNA"/>
</dbReference>
<keyword evidence="3" id="KW-1185">Reference proteome</keyword>
<dbReference type="Proteomes" id="UP000031982">
    <property type="component" value="Unassembled WGS sequence"/>
</dbReference>
<sequence>MKVFIGSVIIILIICFGIWLMLSPSFKKVGDTAHRLKEKLEEDENGTNKKETK</sequence>